<name>A0A937CWB1_9BURK</name>
<keyword evidence="2" id="KW-0732">Signal</keyword>
<dbReference type="AlphaFoldDB" id="A0A937CWB1"/>
<feature type="chain" id="PRO_5036921423" description="RcnB family protein" evidence="2">
    <location>
        <begin position="27"/>
        <end position="250"/>
    </location>
</feature>
<feature type="region of interest" description="Disordered" evidence="1">
    <location>
        <begin position="118"/>
        <end position="166"/>
    </location>
</feature>
<evidence type="ECO:0000256" key="1">
    <source>
        <dbReference type="SAM" id="MobiDB-lite"/>
    </source>
</evidence>
<evidence type="ECO:0000256" key="2">
    <source>
        <dbReference type="SAM" id="SignalP"/>
    </source>
</evidence>
<feature type="compositionally biased region" description="Basic and acidic residues" evidence="1">
    <location>
        <begin position="137"/>
        <end position="153"/>
    </location>
</feature>
<proteinExistence type="predicted"/>
<dbReference type="RefSeq" id="WP_201677760.1">
    <property type="nucleotide sequence ID" value="NZ_JAEQNE010000012.1"/>
</dbReference>
<evidence type="ECO:0000313" key="4">
    <source>
        <dbReference type="Proteomes" id="UP000599109"/>
    </source>
</evidence>
<keyword evidence="4" id="KW-1185">Reference proteome</keyword>
<feature type="region of interest" description="Disordered" evidence="1">
    <location>
        <begin position="40"/>
        <end position="90"/>
    </location>
</feature>
<reference evidence="3 4" key="1">
    <citation type="journal article" date="2017" name="Int. J. Syst. Evol. Microbiol.">
        <title>Ramlibacter monticola sp. nov., isolated from forest soil.</title>
        <authorList>
            <person name="Chaudhary D.K."/>
            <person name="Kim J."/>
        </authorList>
    </citation>
    <scope>NUCLEOTIDE SEQUENCE [LARGE SCALE GENOMIC DNA]</scope>
    <source>
        <strain evidence="3 4">KACC 19175</strain>
    </source>
</reference>
<dbReference type="EMBL" id="JAEQNE010000012">
    <property type="protein sequence ID" value="MBL0395086.1"/>
    <property type="molecule type" value="Genomic_DNA"/>
</dbReference>
<organism evidence="3 4">
    <name type="scientific">Ramlibacter monticola</name>
    <dbReference type="NCBI Taxonomy" id="1926872"/>
    <lineage>
        <taxon>Bacteria</taxon>
        <taxon>Pseudomonadati</taxon>
        <taxon>Pseudomonadota</taxon>
        <taxon>Betaproteobacteria</taxon>
        <taxon>Burkholderiales</taxon>
        <taxon>Comamonadaceae</taxon>
        <taxon>Ramlibacter</taxon>
    </lineage>
</organism>
<dbReference type="Gene3D" id="3.10.450.160">
    <property type="entry name" value="inner membrane protein cigr"/>
    <property type="match status" value="1"/>
</dbReference>
<dbReference type="Proteomes" id="UP000599109">
    <property type="component" value="Unassembled WGS sequence"/>
</dbReference>
<evidence type="ECO:0008006" key="5">
    <source>
        <dbReference type="Google" id="ProtNLM"/>
    </source>
</evidence>
<accession>A0A937CWB1</accession>
<feature type="signal peptide" evidence="2">
    <location>
        <begin position="1"/>
        <end position="26"/>
    </location>
</feature>
<comment type="caution">
    <text evidence="3">The sequence shown here is derived from an EMBL/GenBank/DDBJ whole genome shotgun (WGS) entry which is preliminary data.</text>
</comment>
<sequence>MDLKLRLPLLLALLLAETTCATIALAESPMPDPIAPAVIGRPLDQIRPVQPRKPEARKPTTPPPAKMARQPVPAPRAVTGGAPVQKAAVPRAAEPGAGAALAQKAAVPRAAALGAGAAAASRDDDGQPAPARQAKQALDDRADPRLRTDDVGKGTHFARKPLGPGAYFDDKDRAAVRKYYEAHPAAGQAANWQVGQAVPRGAAVATVPQDLRSSLPKLPPGHRYLRVDGELVLVASGSGMVVDGISRIPN</sequence>
<evidence type="ECO:0000313" key="3">
    <source>
        <dbReference type="EMBL" id="MBL0395086.1"/>
    </source>
</evidence>
<protein>
    <recommendedName>
        <fullName evidence="5">RcnB family protein</fullName>
    </recommendedName>
</protein>
<gene>
    <name evidence="3" type="ORF">JJ685_28400</name>
</gene>